<dbReference type="AlphaFoldDB" id="A0A1X9LPX8"/>
<evidence type="ECO:0000313" key="3">
    <source>
        <dbReference type="Proteomes" id="UP000192775"/>
    </source>
</evidence>
<protein>
    <recommendedName>
        <fullName evidence="1">Luciferase-like domain-containing protein</fullName>
    </recommendedName>
</protein>
<dbReference type="STRING" id="1619308.B5808_08130"/>
<name>A0A1X9LPX8_9MICO</name>
<evidence type="ECO:0000259" key="1">
    <source>
        <dbReference type="Pfam" id="PF00296"/>
    </source>
</evidence>
<dbReference type="PANTHER" id="PTHR30137">
    <property type="entry name" value="LUCIFERASE-LIKE MONOOXYGENASE"/>
    <property type="match status" value="1"/>
</dbReference>
<sequence>MSALAGLGIAFNLGLADRSVAATAALYDDVIATIRYAESAGVDGVWIGQHHFDVTPGPIPSPLVLLAAAARETSRIALGTGIVTLPLEDPIRLAEDAGVLDVLSGGRVHLGVGTGGANLPGFAAFGLDSERRHALYDRRIARLDSALRGEPLADAGSPRIQPFVPGVTRRVWEGVTSEERARAAARRDHGIQLGAFFDPAGSGQHPKSAAYVDELRRAHPESEPRVAAFRFLYVGDSRDDVVARLHPTLAARVGTLGERAQLSGNPSLAGVTPREYLERVALFGSPDDVVEDARRDPVLRDHATHLVANSSYHETFDAAHARATIDALVTTIAPALGWSPATHALA</sequence>
<proteinExistence type="predicted"/>
<dbReference type="RefSeq" id="WP_085019317.1">
    <property type="nucleotide sequence ID" value="NZ_BMHD01000001.1"/>
</dbReference>
<organism evidence="2 3">
    <name type="scientific">Cnuibacter physcomitrellae</name>
    <dbReference type="NCBI Taxonomy" id="1619308"/>
    <lineage>
        <taxon>Bacteria</taxon>
        <taxon>Bacillati</taxon>
        <taxon>Actinomycetota</taxon>
        <taxon>Actinomycetes</taxon>
        <taxon>Micrococcales</taxon>
        <taxon>Microbacteriaceae</taxon>
        <taxon>Cnuibacter</taxon>
    </lineage>
</organism>
<dbReference type="Proteomes" id="UP000192775">
    <property type="component" value="Chromosome"/>
</dbReference>
<gene>
    <name evidence="2" type="ORF">B5808_08130</name>
</gene>
<dbReference type="InterPro" id="IPR036661">
    <property type="entry name" value="Luciferase-like_sf"/>
</dbReference>
<dbReference type="InterPro" id="IPR050766">
    <property type="entry name" value="Bact_Lucif_Oxidored"/>
</dbReference>
<dbReference type="GO" id="GO:0016705">
    <property type="term" value="F:oxidoreductase activity, acting on paired donors, with incorporation or reduction of molecular oxygen"/>
    <property type="evidence" value="ECO:0007669"/>
    <property type="project" value="InterPro"/>
</dbReference>
<dbReference type="PANTHER" id="PTHR30137:SF15">
    <property type="entry name" value="BLL6902 PROTEIN"/>
    <property type="match status" value="1"/>
</dbReference>
<dbReference type="InterPro" id="IPR011251">
    <property type="entry name" value="Luciferase-like_dom"/>
</dbReference>
<feature type="domain" description="Luciferase-like" evidence="1">
    <location>
        <begin position="26"/>
        <end position="292"/>
    </location>
</feature>
<evidence type="ECO:0000313" key="2">
    <source>
        <dbReference type="EMBL" id="ARJ05179.1"/>
    </source>
</evidence>
<dbReference type="Gene3D" id="3.20.20.30">
    <property type="entry name" value="Luciferase-like domain"/>
    <property type="match status" value="1"/>
</dbReference>
<dbReference type="SUPFAM" id="SSF51679">
    <property type="entry name" value="Bacterial luciferase-like"/>
    <property type="match status" value="1"/>
</dbReference>
<dbReference type="Pfam" id="PF00296">
    <property type="entry name" value="Bac_luciferase"/>
    <property type="match status" value="1"/>
</dbReference>
<accession>A0A1X9LPX8</accession>
<dbReference type="KEGG" id="cphy:B5808_08130"/>
<keyword evidence="3" id="KW-1185">Reference proteome</keyword>
<dbReference type="EMBL" id="CP020715">
    <property type="protein sequence ID" value="ARJ05179.1"/>
    <property type="molecule type" value="Genomic_DNA"/>
</dbReference>
<reference evidence="2 3" key="1">
    <citation type="submission" date="2017-04" db="EMBL/GenBank/DDBJ databases">
        <authorList>
            <person name="Afonso C.L."/>
            <person name="Miller P.J."/>
            <person name="Scott M.A."/>
            <person name="Spackman E."/>
            <person name="Goraichik I."/>
            <person name="Dimitrov K.M."/>
            <person name="Suarez D.L."/>
            <person name="Swayne D.E."/>
        </authorList>
    </citation>
    <scope>NUCLEOTIDE SEQUENCE [LARGE SCALE GENOMIC DNA]</scope>
    <source>
        <strain evidence="3">XA(T)</strain>
    </source>
</reference>
<dbReference type="GO" id="GO:0005829">
    <property type="term" value="C:cytosol"/>
    <property type="evidence" value="ECO:0007669"/>
    <property type="project" value="TreeGrafter"/>
</dbReference>